<dbReference type="EMBL" id="KL198004">
    <property type="protein sequence ID" value="KDQ33453.1"/>
    <property type="molecule type" value="Genomic_DNA"/>
</dbReference>
<organism evidence="3 4">
    <name type="scientific">Pleurotus ostreatus (strain PC15)</name>
    <name type="common">Oyster mushroom</name>
    <dbReference type="NCBI Taxonomy" id="1137138"/>
    <lineage>
        <taxon>Eukaryota</taxon>
        <taxon>Fungi</taxon>
        <taxon>Dikarya</taxon>
        <taxon>Basidiomycota</taxon>
        <taxon>Agaricomycotina</taxon>
        <taxon>Agaricomycetes</taxon>
        <taxon>Agaricomycetidae</taxon>
        <taxon>Agaricales</taxon>
        <taxon>Pleurotineae</taxon>
        <taxon>Pleurotaceae</taxon>
        <taxon>Pleurotus</taxon>
    </lineage>
</organism>
<dbReference type="Proteomes" id="UP000027073">
    <property type="component" value="Unassembled WGS sequence"/>
</dbReference>
<dbReference type="PANTHER" id="PTHR22761:SF96">
    <property type="entry name" value="BCDNA.GH08385"/>
    <property type="match status" value="1"/>
</dbReference>
<evidence type="ECO:0000313" key="3">
    <source>
        <dbReference type="EMBL" id="KDQ33453.1"/>
    </source>
</evidence>
<dbReference type="GO" id="GO:0006900">
    <property type="term" value="P:vesicle budding from membrane"/>
    <property type="evidence" value="ECO:0007669"/>
    <property type="project" value="TreeGrafter"/>
</dbReference>
<sequence>MSSTPRRPNLPPSSSSSSRSSTPSKHTSTSSTPSPLAALPPFSSTSRSRLQALYSDISRQKTSNPTSYHANVEWWRNALETLVSCPPPSSPILGKKGGAGKGKLVLSADQRLVDSLRIEGAGKPLALGAVVPELIASKSLIPLSTFLTSTQSIYDPGWLPTRLAWYMVGKPLSWALERAGVIGEDGMITDRKHMAWYGEYVVVGLVEKAAGEVEKIQEGKEGEGVAGALYTLQGFRKTFGCVACLGYNEHQYEFEEEEEMLSEQDALVLLKFLQRERKVVVMDNEVIKFISPSAPTEERTITVVDRGILELKTAVENMHKQIESIQRRMNVLTTKASTALRANQKPVALSALKSRKQLANILGKRLGSLEVLEGTLLSVEAAAGDVEIMKSYASSTTTLRTLLSHPSLQRDKIDETMDAMASANSDAKEVDDAIRIGGDIALGLNTPGEGIDEGELEEELKMLMEEKMIEDKQRLREREGETEAVGKIGAKEEERETVGEEKVGEEKIPVFA</sequence>
<dbReference type="GO" id="GO:0000815">
    <property type="term" value="C:ESCRT III complex"/>
    <property type="evidence" value="ECO:0007669"/>
    <property type="project" value="TreeGrafter"/>
</dbReference>
<protein>
    <recommendedName>
        <fullName evidence="5">Snf7-domain-containing protein</fullName>
    </recommendedName>
</protein>
<accession>A0A067NZG3</accession>
<feature type="compositionally biased region" description="Basic and acidic residues" evidence="2">
    <location>
        <begin position="472"/>
        <end position="481"/>
    </location>
</feature>
<dbReference type="GO" id="GO:0005771">
    <property type="term" value="C:multivesicular body"/>
    <property type="evidence" value="ECO:0007669"/>
    <property type="project" value="TreeGrafter"/>
</dbReference>
<dbReference type="GO" id="GO:0032511">
    <property type="term" value="P:late endosome to vacuole transport via multivesicular body sorting pathway"/>
    <property type="evidence" value="ECO:0007669"/>
    <property type="project" value="TreeGrafter"/>
</dbReference>
<dbReference type="FunCoup" id="A0A067NZG3">
    <property type="interactions" value="56"/>
</dbReference>
<gene>
    <name evidence="3" type="ORF">PLEOSDRAFT_21087</name>
</gene>
<evidence type="ECO:0000313" key="4">
    <source>
        <dbReference type="Proteomes" id="UP000027073"/>
    </source>
</evidence>
<feature type="compositionally biased region" description="Basic and acidic residues" evidence="2">
    <location>
        <begin position="489"/>
        <end position="512"/>
    </location>
</feature>
<evidence type="ECO:0000256" key="2">
    <source>
        <dbReference type="SAM" id="MobiDB-lite"/>
    </source>
</evidence>
<name>A0A067NZG3_PLEO1</name>
<evidence type="ECO:0008006" key="5">
    <source>
        <dbReference type="Google" id="ProtNLM"/>
    </source>
</evidence>
<feature type="region of interest" description="Disordered" evidence="2">
    <location>
        <begin position="1"/>
        <end position="43"/>
    </location>
</feature>
<dbReference type="AlphaFoldDB" id="A0A067NZG3"/>
<dbReference type="InterPro" id="IPR005024">
    <property type="entry name" value="Snf7_fam"/>
</dbReference>
<dbReference type="GO" id="GO:0009898">
    <property type="term" value="C:cytoplasmic side of plasma membrane"/>
    <property type="evidence" value="ECO:0007669"/>
    <property type="project" value="TreeGrafter"/>
</dbReference>
<proteinExistence type="predicted"/>
<feature type="coiled-coil region" evidence="1">
    <location>
        <begin position="308"/>
        <end position="335"/>
    </location>
</feature>
<dbReference type="STRING" id="1137138.A0A067NZG3"/>
<keyword evidence="1" id="KW-0175">Coiled coil</keyword>
<dbReference type="OrthoDB" id="10250120at2759"/>
<dbReference type="Pfam" id="PF03357">
    <property type="entry name" value="Snf7"/>
    <property type="match status" value="1"/>
</dbReference>
<evidence type="ECO:0000256" key="1">
    <source>
        <dbReference type="SAM" id="Coils"/>
    </source>
</evidence>
<dbReference type="PANTHER" id="PTHR22761">
    <property type="entry name" value="CHARGED MULTIVESICULAR BODY PROTEIN"/>
    <property type="match status" value="1"/>
</dbReference>
<dbReference type="HOGENOM" id="CLU_021165_1_0_1"/>
<dbReference type="InParanoid" id="A0A067NZG3"/>
<feature type="region of interest" description="Disordered" evidence="2">
    <location>
        <begin position="472"/>
        <end position="512"/>
    </location>
</feature>
<reference evidence="4" key="1">
    <citation type="journal article" date="2014" name="Proc. Natl. Acad. Sci. U.S.A.">
        <title>Extensive sampling of basidiomycete genomes demonstrates inadequacy of the white-rot/brown-rot paradigm for wood decay fungi.</title>
        <authorList>
            <person name="Riley R."/>
            <person name="Salamov A.A."/>
            <person name="Brown D.W."/>
            <person name="Nagy L.G."/>
            <person name="Floudas D."/>
            <person name="Held B.W."/>
            <person name="Levasseur A."/>
            <person name="Lombard V."/>
            <person name="Morin E."/>
            <person name="Otillar R."/>
            <person name="Lindquist E.A."/>
            <person name="Sun H."/>
            <person name="LaButti K.M."/>
            <person name="Schmutz J."/>
            <person name="Jabbour D."/>
            <person name="Luo H."/>
            <person name="Baker S.E."/>
            <person name="Pisabarro A.G."/>
            <person name="Walton J.D."/>
            <person name="Blanchette R.A."/>
            <person name="Henrissat B."/>
            <person name="Martin F."/>
            <person name="Cullen D."/>
            <person name="Hibbett D.S."/>
            <person name="Grigoriev I.V."/>
        </authorList>
    </citation>
    <scope>NUCLEOTIDE SEQUENCE [LARGE SCALE GENOMIC DNA]</scope>
    <source>
        <strain evidence="4">PC15</strain>
    </source>
</reference>